<name>G0P5I0_CAEBE</name>
<feature type="compositionally biased region" description="Polar residues" evidence="10">
    <location>
        <begin position="1"/>
        <end position="10"/>
    </location>
</feature>
<keyword evidence="2" id="KW-0479">Metal-binding</keyword>
<dbReference type="FunFam" id="3.30.160.60:FF:003131">
    <property type="entry name" value="Uncharacterized protein"/>
    <property type="match status" value="1"/>
</dbReference>
<dbReference type="FunFam" id="3.30.160.60:FF:002343">
    <property type="entry name" value="Zinc finger protein 33A"/>
    <property type="match status" value="1"/>
</dbReference>
<feature type="region of interest" description="Disordered" evidence="10">
    <location>
        <begin position="1"/>
        <end position="92"/>
    </location>
</feature>
<feature type="domain" description="C2H2-type" evidence="11">
    <location>
        <begin position="322"/>
        <end position="349"/>
    </location>
</feature>
<keyword evidence="13" id="KW-1185">Reference proteome</keyword>
<dbReference type="SUPFAM" id="SSF57667">
    <property type="entry name" value="beta-beta-alpha zinc fingers"/>
    <property type="match status" value="3"/>
</dbReference>
<dbReference type="Gene3D" id="3.30.160.60">
    <property type="entry name" value="Classic Zinc Finger"/>
    <property type="match status" value="5"/>
</dbReference>
<feature type="region of interest" description="Disordered" evidence="10">
    <location>
        <begin position="250"/>
        <end position="274"/>
    </location>
</feature>
<evidence type="ECO:0000313" key="13">
    <source>
        <dbReference type="Proteomes" id="UP000008068"/>
    </source>
</evidence>
<dbReference type="InParanoid" id="G0P5I0"/>
<dbReference type="STRING" id="135651.G0P5I0"/>
<dbReference type="GO" id="GO:0008270">
    <property type="term" value="F:zinc ion binding"/>
    <property type="evidence" value="ECO:0007669"/>
    <property type="project" value="UniProtKB-KW"/>
</dbReference>
<keyword evidence="8" id="KW-0539">Nucleus</keyword>
<dbReference type="SMART" id="SM00355">
    <property type="entry name" value="ZnF_C2H2"/>
    <property type="match status" value="7"/>
</dbReference>
<evidence type="ECO:0000256" key="1">
    <source>
        <dbReference type="ARBA" id="ARBA00004123"/>
    </source>
</evidence>
<keyword evidence="3" id="KW-0677">Repeat</keyword>
<evidence type="ECO:0000256" key="9">
    <source>
        <dbReference type="PROSITE-ProRule" id="PRU00042"/>
    </source>
</evidence>
<feature type="domain" description="C2H2-type" evidence="11">
    <location>
        <begin position="154"/>
        <end position="181"/>
    </location>
</feature>
<proteinExistence type="predicted"/>
<dbReference type="AlphaFoldDB" id="G0P5I0"/>
<keyword evidence="6" id="KW-0805">Transcription regulation</keyword>
<accession>G0P5I0</accession>
<evidence type="ECO:0000256" key="10">
    <source>
        <dbReference type="SAM" id="MobiDB-lite"/>
    </source>
</evidence>
<keyword evidence="5" id="KW-0862">Zinc</keyword>
<dbReference type="PANTHER" id="PTHR47772:SF12">
    <property type="entry name" value="RB-ASSOCIATED KRAB ZINC FINGER-RELATED"/>
    <property type="match status" value="1"/>
</dbReference>
<dbReference type="eggNOG" id="KOG1721">
    <property type="taxonomic scope" value="Eukaryota"/>
</dbReference>
<feature type="domain" description="C2H2-type" evidence="11">
    <location>
        <begin position="379"/>
        <end position="408"/>
    </location>
</feature>
<dbReference type="InterPro" id="IPR036236">
    <property type="entry name" value="Znf_C2H2_sf"/>
</dbReference>
<feature type="domain" description="C2H2-type" evidence="11">
    <location>
        <begin position="350"/>
        <end position="378"/>
    </location>
</feature>
<evidence type="ECO:0000256" key="4">
    <source>
        <dbReference type="ARBA" id="ARBA00022771"/>
    </source>
</evidence>
<keyword evidence="4 9" id="KW-0863">Zinc-finger</keyword>
<dbReference type="OrthoDB" id="40579at2759"/>
<dbReference type="OMA" id="HEMAVHA"/>
<dbReference type="EMBL" id="GL380083">
    <property type="protein sequence ID" value="EGT45448.1"/>
    <property type="molecule type" value="Genomic_DNA"/>
</dbReference>
<dbReference type="GO" id="GO:0005634">
    <property type="term" value="C:nucleus"/>
    <property type="evidence" value="ECO:0007669"/>
    <property type="project" value="UniProtKB-SubCell"/>
</dbReference>
<dbReference type="PROSITE" id="PS00028">
    <property type="entry name" value="ZINC_FINGER_C2H2_1"/>
    <property type="match status" value="7"/>
</dbReference>
<feature type="compositionally biased region" description="Acidic residues" evidence="10">
    <location>
        <begin position="53"/>
        <end position="79"/>
    </location>
</feature>
<evidence type="ECO:0000256" key="5">
    <source>
        <dbReference type="ARBA" id="ARBA00022833"/>
    </source>
</evidence>
<dbReference type="HOGENOM" id="CLU_585577_0_0_1"/>
<dbReference type="Pfam" id="PF00096">
    <property type="entry name" value="zf-C2H2"/>
    <property type="match status" value="2"/>
</dbReference>
<feature type="domain" description="C2H2-type" evidence="11">
    <location>
        <begin position="125"/>
        <end position="153"/>
    </location>
</feature>
<evidence type="ECO:0000256" key="2">
    <source>
        <dbReference type="ARBA" id="ARBA00022723"/>
    </source>
</evidence>
<protein>
    <submittedName>
        <fullName evidence="12">CBN-TAG-146 protein</fullName>
    </submittedName>
</protein>
<dbReference type="PANTHER" id="PTHR47772">
    <property type="entry name" value="ZINC FINGER PROTEIN 200"/>
    <property type="match status" value="1"/>
</dbReference>
<comment type="subcellular location">
    <subcellularLocation>
        <location evidence="1">Nucleus</location>
    </subcellularLocation>
</comment>
<dbReference type="PROSITE" id="PS50157">
    <property type="entry name" value="ZINC_FINGER_C2H2_2"/>
    <property type="match status" value="7"/>
</dbReference>
<keyword evidence="7" id="KW-0804">Transcription</keyword>
<evidence type="ECO:0000313" key="12">
    <source>
        <dbReference type="EMBL" id="EGT45448.1"/>
    </source>
</evidence>
<gene>
    <name evidence="12" type="primary">Cbn-tag-146</name>
    <name evidence="12" type="ORF">CAEBREN_14489</name>
</gene>
<dbReference type="FunCoup" id="G0P5I0">
    <property type="interactions" value="868"/>
</dbReference>
<dbReference type="InterPro" id="IPR050636">
    <property type="entry name" value="C2H2-ZF_domain-containing"/>
</dbReference>
<evidence type="ECO:0000256" key="3">
    <source>
        <dbReference type="ARBA" id="ARBA00022737"/>
    </source>
</evidence>
<organism evidence="13">
    <name type="scientific">Caenorhabditis brenneri</name>
    <name type="common">Nematode worm</name>
    <dbReference type="NCBI Taxonomy" id="135651"/>
    <lineage>
        <taxon>Eukaryota</taxon>
        <taxon>Metazoa</taxon>
        <taxon>Ecdysozoa</taxon>
        <taxon>Nematoda</taxon>
        <taxon>Chromadorea</taxon>
        <taxon>Rhabditida</taxon>
        <taxon>Rhabditina</taxon>
        <taxon>Rhabditomorpha</taxon>
        <taxon>Rhabditoidea</taxon>
        <taxon>Rhabditidae</taxon>
        <taxon>Peloderinae</taxon>
        <taxon>Caenorhabditis</taxon>
    </lineage>
</organism>
<reference evidence="13" key="1">
    <citation type="submission" date="2011-07" db="EMBL/GenBank/DDBJ databases">
        <authorList>
            <consortium name="Caenorhabditis brenneri Sequencing and Analysis Consortium"/>
            <person name="Wilson R.K."/>
        </authorList>
    </citation>
    <scope>NUCLEOTIDE SEQUENCE [LARGE SCALE GENOMIC DNA]</scope>
    <source>
        <strain evidence="13">PB2801</strain>
    </source>
</reference>
<dbReference type="InterPro" id="IPR013087">
    <property type="entry name" value="Znf_C2H2_type"/>
</dbReference>
<sequence>MVPCLINNSDLAEPGMKNDEEVGDALPLIENSEPMFEEWAAESTSSSGKKQAEEDEEYVNEEDVNEDGEEDNEEEEEEASERPNKRKKGNPRPATLVTCEVCGVDIKFPSRIKEHMRTHTGEKPYECDQCGKRFTQPSPLINHYRSVHLNDLRYPCQHCGKKFVNNSRRNAHELRHVGMVSKIEMISEIVFFPFQKRTGPPRPHLKPEKKIVCGQLEADDLMDTNLSMSAMANYVEASYHNDTTLLLPPGPIEKPPLFPPEEETPEQSEKTRESNARIDDVISIVLARVLAPSAEEVPAIANPEKSERRKRIYATTRAATCAQCTICGLFLKYPSKIAEHIRTHTGEKQFQCGECGLTLSKASSLRVHIRRLHTFERPFMCQWGCDLSFVSDSVRKEHEMAVHAGVKRYTCIVKGCDAVFARRTYLMRHRRNVHPELYTPAFDSDQVTAEEAADPVIDEKDMYYEEPGVMLLSMEEMKMMAEFDEEEFVEQGGMQDIMQGL</sequence>
<evidence type="ECO:0000256" key="6">
    <source>
        <dbReference type="ARBA" id="ARBA00023015"/>
    </source>
</evidence>
<dbReference type="Proteomes" id="UP000008068">
    <property type="component" value="Unassembled WGS sequence"/>
</dbReference>
<feature type="domain" description="C2H2-type" evidence="11">
    <location>
        <begin position="97"/>
        <end position="124"/>
    </location>
</feature>
<evidence type="ECO:0000256" key="7">
    <source>
        <dbReference type="ARBA" id="ARBA00023163"/>
    </source>
</evidence>
<evidence type="ECO:0000256" key="8">
    <source>
        <dbReference type="ARBA" id="ARBA00023242"/>
    </source>
</evidence>
<feature type="domain" description="C2H2-type" evidence="11">
    <location>
        <begin position="409"/>
        <end position="434"/>
    </location>
</feature>
<evidence type="ECO:0000259" key="11">
    <source>
        <dbReference type="PROSITE" id="PS50157"/>
    </source>
</evidence>
<feature type="compositionally biased region" description="Pro residues" evidence="10">
    <location>
        <begin position="250"/>
        <end position="259"/>
    </location>
</feature>